<dbReference type="AlphaFoldDB" id="A0AAW2YKI8"/>
<dbReference type="Gene3D" id="1.10.167.10">
    <property type="entry name" value="Regulator of G-protein Signalling 4, domain 2"/>
    <property type="match status" value="1"/>
</dbReference>
<gene>
    <name evidence="3" type="ORF">AKO1_008516</name>
</gene>
<evidence type="ECO:0000256" key="1">
    <source>
        <dbReference type="SAM" id="Phobius"/>
    </source>
</evidence>
<feature type="transmembrane region" description="Helical" evidence="1">
    <location>
        <begin position="270"/>
        <end position="293"/>
    </location>
</feature>
<dbReference type="SMART" id="SM00315">
    <property type="entry name" value="RGS"/>
    <property type="match status" value="1"/>
</dbReference>
<keyword evidence="4" id="KW-1185">Reference proteome</keyword>
<dbReference type="InterPro" id="IPR044926">
    <property type="entry name" value="RGS_subdomain_2"/>
</dbReference>
<dbReference type="Gene3D" id="1.20.1250.20">
    <property type="entry name" value="MFS general substrate transporter like domains"/>
    <property type="match status" value="1"/>
</dbReference>
<comment type="caution">
    <text evidence="3">The sequence shown here is derived from an EMBL/GenBank/DDBJ whole genome shotgun (WGS) entry which is preliminary data.</text>
</comment>
<feature type="transmembrane region" description="Helical" evidence="1">
    <location>
        <begin position="240"/>
        <end position="258"/>
    </location>
</feature>
<dbReference type="CDD" id="cd07440">
    <property type="entry name" value="RGS"/>
    <property type="match status" value="1"/>
</dbReference>
<evidence type="ECO:0000313" key="3">
    <source>
        <dbReference type="EMBL" id="KAL0477436.1"/>
    </source>
</evidence>
<feature type="transmembrane region" description="Helical" evidence="1">
    <location>
        <begin position="61"/>
        <end position="81"/>
    </location>
</feature>
<feature type="transmembrane region" description="Helical" evidence="1">
    <location>
        <begin position="93"/>
        <end position="112"/>
    </location>
</feature>
<keyword evidence="1" id="KW-0472">Membrane</keyword>
<accession>A0AAW2YKI8</accession>
<feature type="transmembrane region" description="Helical" evidence="1">
    <location>
        <begin position="194"/>
        <end position="220"/>
    </location>
</feature>
<proteinExistence type="predicted"/>
<dbReference type="EMBL" id="JAOPGA020000176">
    <property type="protein sequence ID" value="KAL0477436.1"/>
    <property type="molecule type" value="Genomic_DNA"/>
</dbReference>
<dbReference type="Proteomes" id="UP001431209">
    <property type="component" value="Unassembled WGS sequence"/>
</dbReference>
<feature type="transmembrane region" description="Helical" evidence="1">
    <location>
        <begin position="299"/>
        <end position="325"/>
    </location>
</feature>
<organism evidence="3 4">
    <name type="scientific">Acrasis kona</name>
    <dbReference type="NCBI Taxonomy" id="1008807"/>
    <lineage>
        <taxon>Eukaryota</taxon>
        <taxon>Discoba</taxon>
        <taxon>Heterolobosea</taxon>
        <taxon>Tetramitia</taxon>
        <taxon>Eutetramitia</taxon>
        <taxon>Acrasidae</taxon>
        <taxon>Acrasis</taxon>
    </lineage>
</organism>
<protein>
    <submittedName>
        <fullName evidence="3">Regulator of G-protein signaling</fullName>
    </submittedName>
</protein>
<dbReference type="InterPro" id="IPR016137">
    <property type="entry name" value="RGS"/>
</dbReference>
<dbReference type="PANTHER" id="PTHR10845">
    <property type="entry name" value="REGULATOR OF G PROTEIN SIGNALING"/>
    <property type="match status" value="1"/>
</dbReference>
<feature type="transmembrane region" description="Helical" evidence="1">
    <location>
        <begin position="28"/>
        <end position="49"/>
    </location>
</feature>
<reference evidence="3 4" key="1">
    <citation type="submission" date="2024-03" db="EMBL/GenBank/DDBJ databases">
        <title>The Acrasis kona genome and developmental transcriptomes reveal deep origins of eukaryotic multicellular pathways.</title>
        <authorList>
            <person name="Sheikh S."/>
            <person name="Fu C.-J."/>
            <person name="Brown M.W."/>
            <person name="Baldauf S.L."/>
        </authorList>
    </citation>
    <scope>NUCLEOTIDE SEQUENCE [LARGE SCALE GENOMIC DNA]</scope>
    <source>
        <strain evidence="3 4">ATCC MYA-3509</strain>
    </source>
</reference>
<evidence type="ECO:0000259" key="2">
    <source>
        <dbReference type="PROSITE" id="PS50132"/>
    </source>
</evidence>
<dbReference type="Pfam" id="PF00615">
    <property type="entry name" value="RGS"/>
    <property type="match status" value="1"/>
</dbReference>
<keyword evidence="1" id="KW-0812">Transmembrane</keyword>
<dbReference type="InterPro" id="IPR036305">
    <property type="entry name" value="RGS_sf"/>
</dbReference>
<name>A0AAW2YKI8_9EUKA</name>
<dbReference type="SUPFAM" id="SSF48097">
    <property type="entry name" value="Regulator of G-protein signaling, RGS"/>
    <property type="match status" value="1"/>
</dbReference>
<evidence type="ECO:0000313" key="4">
    <source>
        <dbReference type="Proteomes" id="UP001431209"/>
    </source>
</evidence>
<feature type="domain" description="RGS" evidence="2">
    <location>
        <begin position="342"/>
        <end position="467"/>
    </location>
</feature>
<dbReference type="PANTHER" id="PTHR10845:SF192">
    <property type="entry name" value="DOUBLE HIT, ISOFORM B"/>
    <property type="match status" value="1"/>
</dbReference>
<keyword evidence="1" id="KW-1133">Transmembrane helix</keyword>
<sequence>MFEMNFTTNTTNSTGIPTQLFDQPSSIYISYIFVVAYTIWTACTILLVVWRRNHQPLKARLPWIITFYLALSWVTVIVFSIRIVTGRPKFPCLVITAAYNIGMPLVFVPHILRCSRLFFIYRLCKLKTHINLFSRSSSGDAIDSDQDSTQMIITPTTPGTTIIPIVAVDEKEDVSLTRKSALIKVISKLISTPIMGTFTIIATFLQLCVWITSSGIISIYQPEYMSFKGCDLTTSGNVAIVIGIVYTLIDIMFVIMLFKVKDTWGIKYETLFVTIVWAALIILFAVLINIPVYNQEYDYYFPCFYILFIGFFIEGLVCGLLPALLSFKSSPSQEKQLENSNGLQSILDVDAYRAKFLTFCVRSFCPENLLCWEDIQKYNRTAHAESRAEFAELILNKFVRDGAPVQLNMPASFKQKIQEINSALESFKADKQPVPDNLLLPLENHCIRDLGDSFERFILTRAYTNIQKEIQIQKDQNVLLEETGLNEI</sequence>
<dbReference type="InterPro" id="IPR036259">
    <property type="entry name" value="MFS_trans_sf"/>
</dbReference>
<dbReference type="PROSITE" id="PS50132">
    <property type="entry name" value="RGS"/>
    <property type="match status" value="1"/>
</dbReference>